<dbReference type="GO" id="GO:0005737">
    <property type="term" value="C:cytoplasm"/>
    <property type="evidence" value="ECO:0007669"/>
    <property type="project" value="UniProtKB-SubCell"/>
</dbReference>
<evidence type="ECO:0000256" key="4">
    <source>
        <dbReference type="ARBA" id="ARBA00022741"/>
    </source>
</evidence>
<dbReference type="SUPFAM" id="SSF56059">
    <property type="entry name" value="Glutathione synthetase ATP-binding domain-like"/>
    <property type="match status" value="1"/>
</dbReference>
<dbReference type="InterPro" id="IPR004344">
    <property type="entry name" value="TTL/TTLL_fam"/>
</dbReference>
<dbReference type="Gene3D" id="3.30.470.20">
    <property type="entry name" value="ATP-grasp fold, B domain"/>
    <property type="match status" value="1"/>
</dbReference>
<proteinExistence type="predicted"/>
<dbReference type="Pfam" id="PF03133">
    <property type="entry name" value="TTL"/>
    <property type="match status" value="1"/>
</dbReference>
<dbReference type="InParanoid" id="F0ZMU0"/>
<keyword evidence="5" id="KW-0067">ATP-binding</keyword>
<accession>F0ZMU0</accession>
<evidence type="ECO:0000256" key="5">
    <source>
        <dbReference type="ARBA" id="ARBA00022840"/>
    </source>
</evidence>
<evidence type="ECO:0000256" key="3">
    <source>
        <dbReference type="ARBA" id="ARBA00022598"/>
    </source>
</evidence>
<feature type="signal peptide" evidence="6">
    <location>
        <begin position="1"/>
        <end position="20"/>
    </location>
</feature>
<dbReference type="FunCoup" id="F0ZMU0">
    <property type="interactions" value="2"/>
</dbReference>
<evidence type="ECO:0000256" key="2">
    <source>
        <dbReference type="ARBA" id="ARBA00022490"/>
    </source>
</evidence>
<evidence type="ECO:0000313" key="8">
    <source>
        <dbReference type="Proteomes" id="UP000001064"/>
    </source>
</evidence>
<keyword evidence="3" id="KW-0436">Ligase</keyword>
<comment type="subcellular location">
    <subcellularLocation>
        <location evidence="1">Cytoplasm</location>
    </subcellularLocation>
</comment>
<evidence type="ECO:0000256" key="6">
    <source>
        <dbReference type="SAM" id="SignalP"/>
    </source>
</evidence>
<dbReference type="PANTHER" id="PTHR45870:SF2">
    <property type="entry name" value="TUBULIN MONOGLYCYLASE TTLL3"/>
    <property type="match status" value="1"/>
</dbReference>
<dbReference type="GO" id="GO:0015630">
    <property type="term" value="C:microtubule cytoskeleton"/>
    <property type="evidence" value="ECO:0000318"/>
    <property type="project" value="GO_Central"/>
</dbReference>
<keyword evidence="2" id="KW-0963">Cytoplasm</keyword>
<dbReference type="VEuPathDB" id="AmoebaDB:DICPUDRAFT_34522"/>
<dbReference type="EMBL" id="GL871085">
    <property type="protein sequence ID" value="EGC34731.1"/>
    <property type="molecule type" value="Genomic_DNA"/>
</dbReference>
<evidence type="ECO:0008006" key="9">
    <source>
        <dbReference type="Google" id="ProtNLM"/>
    </source>
</evidence>
<dbReference type="RefSeq" id="XP_003288731.1">
    <property type="nucleotide sequence ID" value="XM_003288683.1"/>
</dbReference>
<dbReference type="GO" id="GO:0070736">
    <property type="term" value="F:protein-glycine ligase activity, initiating"/>
    <property type="evidence" value="ECO:0000318"/>
    <property type="project" value="GO_Central"/>
</dbReference>
<dbReference type="OMA" id="DGNKNIW"/>
<dbReference type="Proteomes" id="UP000001064">
    <property type="component" value="Unassembled WGS sequence"/>
</dbReference>
<name>F0ZMU0_DICPU</name>
<dbReference type="GO" id="GO:0005524">
    <property type="term" value="F:ATP binding"/>
    <property type="evidence" value="ECO:0007669"/>
    <property type="project" value="UniProtKB-KW"/>
</dbReference>
<keyword evidence="4" id="KW-0547">Nucleotide-binding</keyword>
<dbReference type="PROSITE" id="PS51221">
    <property type="entry name" value="TTL"/>
    <property type="match status" value="1"/>
</dbReference>
<dbReference type="AlphaFoldDB" id="F0ZMU0"/>
<keyword evidence="8" id="KW-1185">Reference proteome</keyword>
<dbReference type="STRING" id="5786.F0ZMU0"/>
<dbReference type="KEGG" id="dpp:DICPUDRAFT_34522"/>
<gene>
    <name evidence="7" type="ORF">DICPUDRAFT_34522</name>
</gene>
<sequence>MKLLLVLILLISFVVIFINCSQTPETTDINDESYQEKYNKLKEALKNRKKHYKIDQVLSNHTLIRDALNARGYSEVKKSRSSNLKWSWSWDMLNPSSPNLIVNHFPNHNEIGSKKGLTTNLNNLYHRDQSLNSHISTIFPRSYDLSNLQQKESFIRDFNRGNSKLIGISNQDLLISENNNYMINEIQEEEKDNDPNLTVYPQQKHIDGNKNIWIVKPSSQARGVGIQIFTNLTQLLEYTKQGNDEYIAQKYVELPYTIKNTKFDIRQFVLVKSLNPLVIFKLKECYLRFCSVEYSTDNLNDRFVHLSNFQVQKEFLKDNKTPFPENQWSLDLFKNHLMEENNGKDIWRESLDEKIKKLIITTIKSWPNNSQNKGSFELLGFDILLSKDLEPLLLEVNTNPGLHLLTENVKIHHKIAIEDLFKVVLDNADKWEKDNNQYWINDLSKEEKIEHFGQWEPIYIGDYDPSVKPFEIVKMQSIKKVNKEN</sequence>
<dbReference type="PANTHER" id="PTHR45870">
    <property type="entry name" value="TUBULIN MONOGLYCYLASE TTLL3"/>
    <property type="match status" value="1"/>
</dbReference>
<dbReference type="eggNOG" id="KOG2157">
    <property type="taxonomic scope" value="Eukaryota"/>
</dbReference>
<evidence type="ECO:0000313" key="7">
    <source>
        <dbReference type="EMBL" id="EGC34731.1"/>
    </source>
</evidence>
<dbReference type="InterPro" id="IPR051437">
    <property type="entry name" value="TTLL_monoglycylase"/>
</dbReference>
<protein>
    <recommendedName>
        <fullName evidence="9">Tubulin-tyrosine ligase family protein</fullName>
    </recommendedName>
</protein>
<dbReference type="GeneID" id="10499260"/>
<evidence type="ECO:0000256" key="1">
    <source>
        <dbReference type="ARBA" id="ARBA00004496"/>
    </source>
</evidence>
<organism evidence="7 8">
    <name type="scientific">Dictyostelium purpureum</name>
    <name type="common">Slime mold</name>
    <dbReference type="NCBI Taxonomy" id="5786"/>
    <lineage>
        <taxon>Eukaryota</taxon>
        <taxon>Amoebozoa</taxon>
        <taxon>Evosea</taxon>
        <taxon>Eumycetozoa</taxon>
        <taxon>Dictyostelia</taxon>
        <taxon>Dictyosteliales</taxon>
        <taxon>Dictyosteliaceae</taxon>
        <taxon>Dictyostelium</taxon>
    </lineage>
</organism>
<reference evidence="8" key="1">
    <citation type="journal article" date="2011" name="Genome Biol.">
        <title>Comparative genomics of the social amoebae Dictyostelium discoideum and Dictyostelium purpureum.</title>
        <authorList>
            <consortium name="US DOE Joint Genome Institute (JGI-PGF)"/>
            <person name="Sucgang R."/>
            <person name="Kuo A."/>
            <person name="Tian X."/>
            <person name="Salerno W."/>
            <person name="Parikh A."/>
            <person name="Feasley C.L."/>
            <person name="Dalin E."/>
            <person name="Tu H."/>
            <person name="Huang E."/>
            <person name="Barry K."/>
            <person name="Lindquist E."/>
            <person name="Shapiro H."/>
            <person name="Bruce D."/>
            <person name="Schmutz J."/>
            <person name="Salamov A."/>
            <person name="Fey P."/>
            <person name="Gaudet P."/>
            <person name="Anjard C."/>
            <person name="Babu M.M."/>
            <person name="Basu S."/>
            <person name="Bushmanova Y."/>
            <person name="van der Wel H."/>
            <person name="Katoh-Kurasawa M."/>
            <person name="Dinh C."/>
            <person name="Coutinho P.M."/>
            <person name="Saito T."/>
            <person name="Elias M."/>
            <person name="Schaap P."/>
            <person name="Kay R.R."/>
            <person name="Henrissat B."/>
            <person name="Eichinger L."/>
            <person name="Rivero F."/>
            <person name="Putnam N.H."/>
            <person name="West C.M."/>
            <person name="Loomis W.F."/>
            <person name="Chisholm R.L."/>
            <person name="Shaulsky G."/>
            <person name="Strassmann J.E."/>
            <person name="Queller D.C."/>
            <person name="Kuspa A."/>
            <person name="Grigoriev I.V."/>
        </authorList>
    </citation>
    <scope>NUCLEOTIDE SEQUENCE [LARGE SCALE GENOMIC DNA]</scope>
    <source>
        <strain evidence="8">QSDP1</strain>
    </source>
</reference>
<feature type="chain" id="PRO_5003265241" description="Tubulin-tyrosine ligase family protein" evidence="6">
    <location>
        <begin position="21"/>
        <end position="485"/>
    </location>
</feature>
<keyword evidence="6" id="KW-0732">Signal</keyword>
<dbReference type="OrthoDB" id="17921at2759"/>